<dbReference type="InterPro" id="IPR058240">
    <property type="entry name" value="rSAM_sf"/>
</dbReference>
<name>A0A5B9R4Q2_9BACT</name>
<evidence type="ECO:0000256" key="4">
    <source>
        <dbReference type="SAM" id="MobiDB-lite"/>
    </source>
</evidence>
<evidence type="ECO:0000256" key="2">
    <source>
        <dbReference type="ARBA" id="ARBA00023004"/>
    </source>
</evidence>
<dbReference type="InterPro" id="IPR007197">
    <property type="entry name" value="rSAM"/>
</dbReference>
<dbReference type="PANTHER" id="PTHR43432">
    <property type="entry name" value="SLR0285 PROTEIN"/>
    <property type="match status" value="1"/>
</dbReference>
<feature type="region of interest" description="Disordered" evidence="4">
    <location>
        <begin position="332"/>
        <end position="352"/>
    </location>
</feature>
<dbReference type="InterPro" id="IPR040086">
    <property type="entry name" value="MJ0683-like"/>
</dbReference>
<dbReference type="CDD" id="cd01335">
    <property type="entry name" value="Radical_SAM"/>
    <property type="match status" value="1"/>
</dbReference>
<accession>A0A5B9R4Q2</accession>
<dbReference type="GO" id="GO:0046872">
    <property type="term" value="F:metal ion binding"/>
    <property type="evidence" value="ECO:0007669"/>
    <property type="project" value="UniProtKB-KW"/>
</dbReference>
<dbReference type="Gene3D" id="3.80.30.30">
    <property type="match status" value="1"/>
</dbReference>
<reference evidence="6 7" key="1">
    <citation type="submission" date="2019-08" db="EMBL/GenBank/DDBJ databases">
        <title>Deep-cultivation of Planctomycetes and their phenomic and genomic characterization uncovers novel biology.</title>
        <authorList>
            <person name="Wiegand S."/>
            <person name="Jogler M."/>
            <person name="Boedeker C."/>
            <person name="Pinto D."/>
            <person name="Vollmers J."/>
            <person name="Rivas-Marin E."/>
            <person name="Kohn T."/>
            <person name="Peeters S.H."/>
            <person name="Heuer A."/>
            <person name="Rast P."/>
            <person name="Oberbeckmann S."/>
            <person name="Bunk B."/>
            <person name="Jeske O."/>
            <person name="Meyerdierks A."/>
            <person name="Storesund J.E."/>
            <person name="Kallscheuer N."/>
            <person name="Luecker S."/>
            <person name="Lage O.M."/>
            <person name="Pohl T."/>
            <person name="Merkel B.J."/>
            <person name="Hornburger P."/>
            <person name="Mueller R.-W."/>
            <person name="Bruemmer F."/>
            <person name="Labrenz M."/>
            <person name="Spormann A.M."/>
            <person name="Op den Camp H."/>
            <person name="Overmann J."/>
            <person name="Amann R."/>
            <person name="Jetten M.S.M."/>
            <person name="Mascher T."/>
            <person name="Medema M.H."/>
            <person name="Devos D.P."/>
            <person name="Kaster A.-K."/>
            <person name="Ovreas L."/>
            <person name="Rohde M."/>
            <person name="Galperin M.Y."/>
            <person name="Jogler C."/>
        </authorList>
    </citation>
    <scope>NUCLEOTIDE SEQUENCE [LARGE SCALE GENOMIC DNA]</scope>
    <source>
        <strain evidence="6 7">UC8</strain>
    </source>
</reference>
<dbReference type="KEGG" id="rul:UC8_34720"/>
<dbReference type="RefSeq" id="WP_068131773.1">
    <property type="nucleotide sequence ID" value="NZ_CP042914.1"/>
</dbReference>
<dbReference type="GO" id="GO:0051536">
    <property type="term" value="F:iron-sulfur cluster binding"/>
    <property type="evidence" value="ECO:0007669"/>
    <property type="project" value="UniProtKB-KW"/>
</dbReference>
<dbReference type="Pfam" id="PF04055">
    <property type="entry name" value="Radical_SAM"/>
    <property type="match status" value="1"/>
</dbReference>
<proteinExistence type="predicted"/>
<dbReference type="SUPFAM" id="SSF102114">
    <property type="entry name" value="Radical SAM enzymes"/>
    <property type="match status" value="1"/>
</dbReference>
<dbReference type="EMBL" id="CP042914">
    <property type="protein sequence ID" value="QEG41451.1"/>
    <property type="molecule type" value="Genomic_DNA"/>
</dbReference>
<dbReference type="OrthoDB" id="9785699at2"/>
<evidence type="ECO:0000313" key="7">
    <source>
        <dbReference type="Proteomes" id="UP000325286"/>
    </source>
</evidence>
<protein>
    <submittedName>
        <fullName evidence="6">Radical SAM superfamily protein</fullName>
    </submittedName>
</protein>
<sequence length="352" mass="40067">MRHGSQIDPPNRFEGMRAERDWEQLEWDQEYRRQVERREIQYLKDESKSIVSQNRSPDIPFRFSLNPYRGCAHGCSYCYARPTHEYLGLNAGLDFETKIIVKHDAPRLFREFLARRSWVPEPISFSGVTDCYQPAEREFRLTRQCLEVALECRQPVSIITKNALVLRDLDLLQAMAKLRLVHVYVSLTTLEPQLARDMEPRTSIPSARLRAVETLAAAGVPVGVMMAPVVPGLTDAEIPAVLKAAAAAGAEAANYVMLRLPLTVQAVFREWLQRARPLQAEKVLGLLRDARDGQLNSAAFGERMRGRGERAEQIGQMFRLFKQQLQLADALPRQDASQFQPPKPQSGQLRLF</sequence>
<evidence type="ECO:0000256" key="1">
    <source>
        <dbReference type="ARBA" id="ARBA00022723"/>
    </source>
</evidence>
<feature type="compositionally biased region" description="Polar residues" evidence="4">
    <location>
        <begin position="335"/>
        <end position="352"/>
    </location>
</feature>
<feature type="domain" description="Elp3/MiaA/NifB-like radical SAM core" evidence="5">
    <location>
        <begin position="61"/>
        <end position="289"/>
    </location>
</feature>
<keyword evidence="2" id="KW-0408">Iron</keyword>
<evidence type="ECO:0000313" key="6">
    <source>
        <dbReference type="EMBL" id="QEG41451.1"/>
    </source>
</evidence>
<dbReference type="SFLD" id="SFLDG01084">
    <property type="entry name" value="Uncharacterised_Radical_SAM_Su"/>
    <property type="match status" value="1"/>
</dbReference>
<dbReference type="InterPro" id="IPR006638">
    <property type="entry name" value="Elp3/MiaA/NifB-like_rSAM"/>
</dbReference>
<evidence type="ECO:0000259" key="5">
    <source>
        <dbReference type="SMART" id="SM00729"/>
    </source>
</evidence>
<dbReference type="Proteomes" id="UP000325286">
    <property type="component" value="Chromosome"/>
</dbReference>
<dbReference type="PANTHER" id="PTHR43432:SF3">
    <property type="entry name" value="SLR0285 PROTEIN"/>
    <property type="match status" value="1"/>
</dbReference>
<dbReference type="NCBIfam" id="NF033668">
    <property type="entry name" value="rSAM_PA0069"/>
    <property type="match status" value="1"/>
</dbReference>
<dbReference type="AlphaFoldDB" id="A0A5B9R4Q2"/>
<keyword evidence="7" id="KW-1185">Reference proteome</keyword>
<dbReference type="SFLD" id="SFLDS00029">
    <property type="entry name" value="Radical_SAM"/>
    <property type="match status" value="1"/>
</dbReference>
<gene>
    <name evidence="6" type="ORF">UC8_34720</name>
</gene>
<organism evidence="6 7">
    <name type="scientific">Roseimaritima ulvae</name>
    <dbReference type="NCBI Taxonomy" id="980254"/>
    <lineage>
        <taxon>Bacteria</taxon>
        <taxon>Pseudomonadati</taxon>
        <taxon>Planctomycetota</taxon>
        <taxon>Planctomycetia</taxon>
        <taxon>Pirellulales</taxon>
        <taxon>Pirellulaceae</taxon>
        <taxon>Roseimaritima</taxon>
    </lineage>
</organism>
<dbReference type="GO" id="GO:0003824">
    <property type="term" value="F:catalytic activity"/>
    <property type="evidence" value="ECO:0007669"/>
    <property type="project" value="InterPro"/>
</dbReference>
<evidence type="ECO:0000256" key="3">
    <source>
        <dbReference type="ARBA" id="ARBA00023014"/>
    </source>
</evidence>
<dbReference type="SMART" id="SM00729">
    <property type="entry name" value="Elp3"/>
    <property type="match status" value="1"/>
</dbReference>
<keyword evidence="3" id="KW-0411">Iron-sulfur</keyword>
<keyword evidence="1" id="KW-0479">Metal-binding</keyword>